<dbReference type="RefSeq" id="WP_010800724.1">
    <property type="nucleotide sequence ID" value="NZ_CAJSYT010000002.1"/>
</dbReference>
<proteinExistence type="predicted"/>
<reference evidence="1" key="1">
    <citation type="journal article" date="2019" name="Nat. Med.">
        <title>A library of human gut bacterial isolates paired with longitudinal multiomics data enables mechanistic microbiome research.</title>
        <authorList>
            <person name="Poyet M."/>
            <person name="Groussin M."/>
            <person name="Gibbons S.M."/>
            <person name="Avila-Pacheco J."/>
            <person name="Jiang X."/>
            <person name="Kearney S.M."/>
            <person name="Perrotta A.R."/>
            <person name="Berdy B."/>
            <person name="Zhao S."/>
            <person name="Lieberman T.D."/>
            <person name="Swanson P.K."/>
            <person name="Smith M."/>
            <person name="Roesemann S."/>
            <person name="Alexander J.E."/>
            <person name="Rich S.A."/>
            <person name="Livny J."/>
            <person name="Vlamakis H."/>
            <person name="Clish C."/>
            <person name="Bullock K."/>
            <person name="Deik A."/>
            <person name="Scott J."/>
            <person name="Pierce K.A."/>
            <person name="Xavier R.J."/>
            <person name="Alm E.J."/>
        </authorList>
    </citation>
    <scope>NUCLEOTIDE SEQUENCE</scope>
    <source>
        <strain evidence="1">BIOML-A4</strain>
    </source>
</reference>
<dbReference type="EMBL" id="WKLP01000001">
    <property type="protein sequence ID" value="MRY10069.1"/>
    <property type="molecule type" value="Genomic_DNA"/>
</dbReference>
<sequence>MKLFYKSYAPDVSAGSTTIKDVGKKRSPRKLITLWSFLMALLMMVPVGAMAAGDGTETNPYTGSIGYRTFDTPNGSVYLKDVESGQLHIQADGVTIYVAGSNALTADNSNNGHPALELGSSGSTDARKLTIKYWDPDGNQSLAALTLTANVENGLNLFGTEPFPGVDLHEYVTDLSINGSVSFRAVSVQGPATRESAEAFFTSTDSKITLSNGAYFTYSNSYKTSQVPNATNWTITNFASVGDAAVTLLASKQSITVNGGNLNADLKTFTNSVGTFYQAKIGEQTFYAPQSGTSFKLLVGDGLKDYYGELATQTENVAYPFPIHSENAAAAIPSTVNVGVAQAGGSYVGQLDGQTQGDFTLNVGTYSHGGTLSASAGDITLAGTQNYKTLNTTKEGLTLNTENNHTLTLNNITIPAGNKVLVNGDVRLGTGSSRCFIENDVIKFKKSDSSEESVYFCQISYVDTDLEAASAADAIEVVGNKAGYPSVIDLAGNQILMWLPVGSHPDIKFQLKNTANAKQYSMQRAVGTTHAQTITLAPPTIYIENTAYETLSEAFEAVKNGETIRLEGNYTARNGGNAIGTNIQKGESFTLDLKDYTLDIGGQVADDGRYPLISTKYGTLIITAGQGKIIGNYRVAGRETAADKDLEGCVYTTMANPGNPHVGGTPVTPKVVGTRVTVSTEVLSPSQEIPMTEMPSAIHYTIDDRTVYAAKEVETKTKVDETKYCLWLPNDNNTYLVQGERNKVFAQINNSTNKDNVALKPLFNLNSGSIKVTKDGILYANGYKYAGSDDDGNVNLGKDTSTPVVVTTYVSKEPSYNESYTLTVEDGTYVMVKDIYRNELWESIDGKGKDDKKIATKLVASGTANVIMSGINSFGNIEIAENSNLTIDRLDETPAQANALRFFTIKGAGKDKSTLTMNGGALLSYITDNSSVAMNTISNVKAVYKDGSVRAKFDANGTRFVDENDNNKALYRLTFSTLDGYTPYTVEYKDMDPNAEEGATVRVPLTSDKNGEVHLWLPTNYDGTSVSFFSANSSKTIAHPKIEENDENKAPIAVRVFRGEGSNAGSEIGTFRSLARAFAAIETVEAEPNPAQQYTIELLMPHTESNANCVVPGKKVTLKLNGYNLVCSKVNFDTNTNENAFLMITNDVATDKHSSIEGEISITPNVYISRTVHMTNIHVTNQDHKTVYRTLVTGLEHGKTYRYFYNGLQRDFKVENQVTDGDKILDVACLWPYASQIPQELLVYPLNGNEIDKNGALTVPGGELAITSHFDNYLALVKVENVAKVGNTYYRKFSDAIKAANDGGGDIQLLTNIQSQATFEITNNYAINLDKYNLSFTQGGFDVNNNKLTISGGKGSTLTGVITLNGDVAVNESVLIGGVILQQSIDAIKTVYRLLVDKNGTTQCVWTETPERDTDKKLGNDHEYTIPAGLANHQTKVKAYPVVTLNTADATWNDDYEDCNIVLNSNAVWNVSSGKKNIHRLTIHEGAKVVTDTGTKITATDGIRYIRTFKDNAWSMIALPYTATDVTTVIDDKVVSLSPASNPGTSGHFWLQSIQADGSTTDVTDSEMTANKVYVMKVPASLATKEITFVSGSNQMLRRDKVLNPNPVSGFVAYANGTLNDVTLDKPFYQLNDAGDTFKRVDDLTTPIAPFSGYLLADAATTAKVANFSLRSSVATDNEEIIVPEESLLVRAEKGRILLTAEQPMQVVICDMAGVVKFSGEIPAGNSSFEVGAGIHVVNNQKVIVW</sequence>
<gene>
    <name evidence="1" type="ORF">GKE01_01140</name>
</gene>
<protein>
    <submittedName>
        <fullName evidence="1">Uncharacterized protein</fullName>
    </submittedName>
</protein>
<comment type="caution">
    <text evidence="1">The sequence shown here is derived from an EMBL/GenBank/DDBJ whole genome shotgun (WGS) entry which is preliminary data.</text>
</comment>
<evidence type="ECO:0000313" key="1">
    <source>
        <dbReference type="EMBL" id="MRY10069.1"/>
    </source>
</evidence>
<accession>A0A6G1Z818</accession>
<organism evidence="1">
    <name type="scientific">Parabacteroides goldsteinii</name>
    <dbReference type="NCBI Taxonomy" id="328812"/>
    <lineage>
        <taxon>Bacteria</taxon>
        <taxon>Pseudomonadati</taxon>
        <taxon>Bacteroidota</taxon>
        <taxon>Bacteroidia</taxon>
        <taxon>Bacteroidales</taxon>
        <taxon>Tannerellaceae</taxon>
        <taxon>Parabacteroides</taxon>
    </lineage>
</organism>
<name>A0A6G1Z818_9BACT</name>